<evidence type="ECO:0000313" key="1">
    <source>
        <dbReference type="EMBL" id="KAK5811582.1"/>
    </source>
</evidence>
<comment type="caution">
    <text evidence="1">The sequence shown here is derived from an EMBL/GenBank/DDBJ whole genome shotgun (WGS) entry which is preliminary data.</text>
</comment>
<protein>
    <recommendedName>
        <fullName evidence="3">Retrotransposon gag domain-containing protein</fullName>
    </recommendedName>
</protein>
<evidence type="ECO:0008006" key="3">
    <source>
        <dbReference type="Google" id="ProtNLM"/>
    </source>
</evidence>
<organism evidence="1 2">
    <name type="scientific">Gossypium arboreum</name>
    <name type="common">Tree cotton</name>
    <name type="synonym">Gossypium nanking</name>
    <dbReference type="NCBI Taxonomy" id="29729"/>
    <lineage>
        <taxon>Eukaryota</taxon>
        <taxon>Viridiplantae</taxon>
        <taxon>Streptophyta</taxon>
        <taxon>Embryophyta</taxon>
        <taxon>Tracheophyta</taxon>
        <taxon>Spermatophyta</taxon>
        <taxon>Magnoliopsida</taxon>
        <taxon>eudicotyledons</taxon>
        <taxon>Gunneridae</taxon>
        <taxon>Pentapetalae</taxon>
        <taxon>rosids</taxon>
        <taxon>malvids</taxon>
        <taxon>Malvales</taxon>
        <taxon>Malvaceae</taxon>
        <taxon>Malvoideae</taxon>
        <taxon>Gossypium</taxon>
    </lineage>
</organism>
<dbReference type="PANTHER" id="PTHR47481">
    <property type="match status" value="1"/>
</dbReference>
<gene>
    <name evidence="1" type="ORF">PVK06_026930</name>
</gene>
<dbReference type="PANTHER" id="PTHR47481:SF10">
    <property type="entry name" value="COPIA-LIKE POLYPROTEIN_RETROTRANSPOSON"/>
    <property type="match status" value="1"/>
</dbReference>
<dbReference type="Pfam" id="PF14223">
    <property type="entry name" value="Retrotran_gag_2"/>
    <property type="match status" value="1"/>
</dbReference>
<sequence length="164" mass="18195">MTTTHSTDSGSVELSHAVFTDLLAPVFKQQDHLLTSWLLSMISASLLPSFIDTQSACDVWTTATDLFPADTGAKQLRIRHELHSLMKGNLPIKTYVAWIKNLCALLETSGVRILKEKKIEIMLPDLLPKFEPVVSSILLSTDPVSFQHLFATLVECETRQACAL</sequence>
<keyword evidence="2" id="KW-1185">Reference proteome</keyword>
<accession>A0ABR0NZG8</accession>
<dbReference type="EMBL" id="JARKNE010000008">
    <property type="protein sequence ID" value="KAK5811582.1"/>
    <property type="molecule type" value="Genomic_DNA"/>
</dbReference>
<reference evidence="1 2" key="1">
    <citation type="submission" date="2023-03" db="EMBL/GenBank/DDBJ databases">
        <title>WGS of Gossypium arboreum.</title>
        <authorList>
            <person name="Yu D."/>
        </authorList>
    </citation>
    <scope>NUCLEOTIDE SEQUENCE [LARGE SCALE GENOMIC DNA]</scope>
    <source>
        <tissue evidence="1">Leaf</tissue>
    </source>
</reference>
<name>A0ABR0NZG8_GOSAR</name>
<proteinExistence type="predicted"/>
<dbReference type="Proteomes" id="UP001358586">
    <property type="component" value="Chromosome 8"/>
</dbReference>
<evidence type="ECO:0000313" key="2">
    <source>
        <dbReference type="Proteomes" id="UP001358586"/>
    </source>
</evidence>